<protein>
    <submittedName>
        <fullName evidence="5">Bifunctional metallophosphatase/5'-nucleotidase</fullName>
    </submittedName>
</protein>
<evidence type="ECO:0000313" key="6">
    <source>
        <dbReference type="Proteomes" id="UP001164459"/>
    </source>
</evidence>
<dbReference type="EMBL" id="CP114040">
    <property type="protein sequence ID" value="WAS96624.1"/>
    <property type="molecule type" value="Genomic_DNA"/>
</dbReference>
<keyword evidence="1" id="KW-0732">Signal</keyword>
<proteinExistence type="inferred from homology"/>
<dbReference type="PANTHER" id="PTHR11575:SF24">
    <property type="entry name" value="5'-NUCLEOTIDASE"/>
    <property type="match status" value="1"/>
</dbReference>
<dbReference type="InterPro" id="IPR008334">
    <property type="entry name" value="5'-Nucleotdase_C"/>
</dbReference>
<reference evidence="5" key="1">
    <citation type="submission" date="2022-11" db="EMBL/GenBank/DDBJ databases">
        <title>Minimal conservation of predation-associated metabolite biosynthetic gene clusters underscores biosynthetic potential of Myxococcota including descriptions for ten novel species: Archangium lansinium sp. nov., Myxococcus landrumus sp. nov., Nannocystis bai.</title>
        <authorList>
            <person name="Ahearne A."/>
            <person name="Stevens C."/>
            <person name="Dowd S."/>
        </authorList>
    </citation>
    <scope>NUCLEOTIDE SEQUENCE</scope>
    <source>
        <strain evidence="5">Fl3</strain>
    </source>
</reference>
<evidence type="ECO:0000259" key="4">
    <source>
        <dbReference type="Pfam" id="PF02872"/>
    </source>
</evidence>
<comment type="similarity">
    <text evidence="2">Belongs to the 5'-nucleotidase family.</text>
</comment>
<keyword evidence="6" id="KW-1185">Reference proteome</keyword>
<dbReference type="Pfam" id="PF00149">
    <property type="entry name" value="Metallophos"/>
    <property type="match status" value="1"/>
</dbReference>
<accession>A0ABY7HC99</accession>
<feature type="domain" description="Calcineurin-like phosphoesterase" evidence="3">
    <location>
        <begin position="30"/>
        <end position="232"/>
    </location>
</feature>
<gene>
    <name evidence="5" type="ORF">O0S08_10750</name>
</gene>
<dbReference type="Proteomes" id="UP001164459">
    <property type="component" value="Chromosome"/>
</dbReference>
<dbReference type="InterPro" id="IPR004843">
    <property type="entry name" value="Calcineurin-like_PHP"/>
</dbReference>
<dbReference type="InterPro" id="IPR036907">
    <property type="entry name" value="5'-Nucleotdase_C_sf"/>
</dbReference>
<keyword evidence="2" id="KW-0378">Hydrolase</keyword>
<dbReference type="PANTHER" id="PTHR11575">
    <property type="entry name" value="5'-NUCLEOTIDASE-RELATED"/>
    <property type="match status" value="1"/>
</dbReference>
<evidence type="ECO:0000256" key="1">
    <source>
        <dbReference type="ARBA" id="ARBA00022729"/>
    </source>
</evidence>
<name>A0ABY7HC99_9BACT</name>
<keyword evidence="2" id="KW-0547">Nucleotide-binding</keyword>
<dbReference type="Pfam" id="PF02872">
    <property type="entry name" value="5_nucleotid_C"/>
    <property type="match status" value="1"/>
</dbReference>
<dbReference type="SUPFAM" id="SSF55816">
    <property type="entry name" value="5'-nucleotidase (syn. UDP-sugar hydrolase), C-terminal domain"/>
    <property type="match status" value="1"/>
</dbReference>
<dbReference type="Gene3D" id="3.60.21.10">
    <property type="match status" value="1"/>
</dbReference>
<dbReference type="RefSeq" id="WP_269038990.1">
    <property type="nucleotide sequence ID" value="NZ_CP114040.1"/>
</dbReference>
<evidence type="ECO:0000256" key="2">
    <source>
        <dbReference type="RuleBase" id="RU362119"/>
    </source>
</evidence>
<dbReference type="Gene3D" id="3.90.780.10">
    <property type="entry name" value="5'-Nucleotidase, C-terminal domain"/>
    <property type="match status" value="1"/>
</dbReference>
<evidence type="ECO:0000259" key="3">
    <source>
        <dbReference type="Pfam" id="PF00149"/>
    </source>
</evidence>
<feature type="domain" description="5'-Nucleotidase C-terminal" evidence="4">
    <location>
        <begin position="313"/>
        <end position="448"/>
    </location>
</feature>
<evidence type="ECO:0000313" key="5">
    <source>
        <dbReference type="EMBL" id="WAS96624.1"/>
    </source>
</evidence>
<sequence length="497" mass="53368">MTTPTITLRMAESRDEVTGDSGARVVDFIILQTNDVYDAMSVEGGRRGGLARVATLRRQLARENPNLLSVLVGDFLAPSAISAVTGDCGLHMIEALNATGLTHVTMGNHEFDLPEAELRQRIAESDFKWIVSNVKDGNKAPFDKVDEHAVVTFQNSHGDAARVALLGFCIDMVKKPWLSYQNPIESANQQVAAFGDSVDVVVAMTHLTMAEDRQLGTEVPRLDVLLGGHEHEAASAFVGADITPIFKADSNARSAFVHRFRFDPKTRTTSLFSEIVQIDSSLEEEPETAEVVRRWRDITFASLRAQGTEPLEVVGRTSVPLNGSEGDLRKQPTNLGQLIAETFLAEVPDAEGVILPAGQIRIDGVIPPGDIVAFDVVRIFPLGGKLSVLRMPGTILRMMLDGGAASVGQGGFLIRANIDPTGDGGWTIAGAPLVDDRTYTIVGAEFPAAALAYPPFKGSGTSKLYDTREMRAILTDRLRRDLVGAPAAGQDGAVAAT</sequence>
<dbReference type="InterPro" id="IPR029052">
    <property type="entry name" value="Metallo-depent_PP-like"/>
</dbReference>
<dbReference type="PRINTS" id="PR01607">
    <property type="entry name" value="APYRASEFAMLY"/>
</dbReference>
<dbReference type="InterPro" id="IPR006179">
    <property type="entry name" value="5_nucleotidase/apyrase"/>
</dbReference>
<organism evidence="5 6">
    <name type="scientific">Nannocystis punicea</name>
    <dbReference type="NCBI Taxonomy" id="2995304"/>
    <lineage>
        <taxon>Bacteria</taxon>
        <taxon>Pseudomonadati</taxon>
        <taxon>Myxococcota</taxon>
        <taxon>Polyangia</taxon>
        <taxon>Nannocystales</taxon>
        <taxon>Nannocystaceae</taxon>
        <taxon>Nannocystis</taxon>
    </lineage>
</organism>
<dbReference type="SUPFAM" id="SSF56300">
    <property type="entry name" value="Metallo-dependent phosphatases"/>
    <property type="match status" value="1"/>
</dbReference>